<keyword evidence="2" id="KW-1133">Transmembrane helix</keyword>
<evidence type="ECO:0000313" key="3">
    <source>
        <dbReference type="EMBL" id="KAK1792564.1"/>
    </source>
</evidence>
<keyword evidence="4" id="KW-1185">Reference proteome</keyword>
<feature type="transmembrane region" description="Helical" evidence="2">
    <location>
        <begin position="82"/>
        <end position="103"/>
    </location>
</feature>
<gene>
    <name evidence="3" type="ORF">P4O66_012498</name>
</gene>
<proteinExistence type="predicted"/>
<reference evidence="3" key="1">
    <citation type="submission" date="2023-03" db="EMBL/GenBank/DDBJ databases">
        <title>Electrophorus voltai genome.</title>
        <authorList>
            <person name="Bian C."/>
        </authorList>
    </citation>
    <scope>NUCLEOTIDE SEQUENCE</scope>
    <source>
        <strain evidence="3">CB-2022</strain>
        <tissue evidence="3">Muscle</tissue>
    </source>
</reference>
<evidence type="ECO:0000256" key="1">
    <source>
        <dbReference type="SAM" id="MobiDB-lite"/>
    </source>
</evidence>
<organism evidence="3 4">
    <name type="scientific">Electrophorus voltai</name>
    <dbReference type="NCBI Taxonomy" id="2609070"/>
    <lineage>
        <taxon>Eukaryota</taxon>
        <taxon>Metazoa</taxon>
        <taxon>Chordata</taxon>
        <taxon>Craniata</taxon>
        <taxon>Vertebrata</taxon>
        <taxon>Euteleostomi</taxon>
        <taxon>Actinopterygii</taxon>
        <taxon>Neopterygii</taxon>
        <taxon>Teleostei</taxon>
        <taxon>Ostariophysi</taxon>
        <taxon>Gymnotiformes</taxon>
        <taxon>Gymnotoidei</taxon>
        <taxon>Gymnotidae</taxon>
        <taxon>Electrophorus</taxon>
    </lineage>
</organism>
<dbReference type="EMBL" id="JAROKS010000019">
    <property type="protein sequence ID" value="KAK1792564.1"/>
    <property type="molecule type" value="Genomic_DNA"/>
</dbReference>
<evidence type="ECO:0000256" key="2">
    <source>
        <dbReference type="SAM" id="Phobius"/>
    </source>
</evidence>
<feature type="compositionally biased region" description="Low complexity" evidence="1">
    <location>
        <begin position="1"/>
        <end position="16"/>
    </location>
</feature>
<protein>
    <submittedName>
        <fullName evidence="3">Uncharacterized protein</fullName>
    </submittedName>
</protein>
<name>A0AAD8Z6R1_9TELE</name>
<feature type="region of interest" description="Disordered" evidence="1">
    <location>
        <begin position="1"/>
        <end position="47"/>
    </location>
</feature>
<dbReference type="AlphaFoldDB" id="A0AAD8Z6R1"/>
<dbReference type="Proteomes" id="UP001239994">
    <property type="component" value="Unassembled WGS sequence"/>
</dbReference>
<feature type="transmembrane region" description="Helical" evidence="2">
    <location>
        <begin position="109"/>
        <end position="129"/>
    </location>
</feature>
<sequence>MRNTPKPCAVKKAAAPVPEPGQSPLPRLVRDTSRQAGQSLTQPSTGGLAGVPSPFPGLLNVCGVVHVSVPIALNVRVTLFPFVSVPIPISVCVLVSVIVLFPVLPPTTLLVLACGGLSGPSMSPFGVGLRAAAHQ</sequence>
<feature type="compositionally biased region" description="Polar residues" evidence="1">
    <location>
        <begin position="34"/>
        <end position="45"/>
    </location>
</feature>
<keyword evidence="2" id="KW-0812">Transmembrane</keyword>
<accession>A0AAD8Z6R1</accession>
<evidence type="ECO:0000313" key="4">
    <source>
        <dbReference type="Proteomes" id="UP001239994"/>
    </source>
</evidence>
<comment type="caution">
    <text evidence="3">The sequence shown here is derived from an EMBL/GenBank/DDBJ whole genome shotgun (WGS) entry which is preliminary data.</text>
</comment>
<keyword evidence="2" id="KW-0472">Membrane</keyword>